<keyword evidence="1" id="KW-0963">Cytoplasm</keyword>
<accession>A0A1J5RGV0</accession>
<reference evidence="3" key="1">
    <citation type="submission" date="2016-10" db="EMBL/GenBank/DDBJ databases">
        <title>Sequence of Gallionella enrichment culture.</title>
        <authorList>
            <person name="Poehlein A."/>
            <person name="Muehling M."/>
            <person name="Daniel R."/>
        </authorList>
    </citation>
    <scope>NUCLEOTIDE SEQUENCE</scope>
</reference>
<dbReference type="AlphaFoldDB" id="A0A1J5RGV0"/>
<dbReference type="Pfam" id="PF02634">
    <property type="entry name" value="FdhD-NarQ"/>
    <property type="match status" value="1"/>
</dbReference>
<protein>
    <submittedName>
        <fullName evidence="3">Protein FdhD</fullName>
    </submittedName>
</protein>
<dbReference type="Gene3D" id="3.10.20.10">
    <property type="match status" value="1"/>
</dbReference>
<dbReference type="HAMAP" id="MF_00187">
    <property type="entry name" value="FdhD"/>
    <property type="match status" value="1"/>
</dbReference>
<dbReference type="NCBIfam" id="TIGR00129">
    <property type="entry name" value="fdhD_narQ"/>
    <property type="match status" value="1"/>
</dbReference>
<keyword evidence="2" id="KW-0501">Molybdenum cofactor biosynthesis</keyword>
<proteinExistence type="inferred from homology"/>
<organism evidence="3">
    <name type="scientific">mine drainage metagenome</name>
    <dbReference type="NCBI Taxonomy" id="410659"/>
    <lineage>
        <taxon>unclassified sequences</taxon>
        <taxon>metagenomes</taxon>
        <taxon>ecological metagenomes</taxon>
    </lineage>
</organism>
<dbReference type="GO" id="GO:0006777">
    <property type="term" value="P:Mo-molybdopterin cofactor biosynthetic process"/>
    <property type="evidence" value="ECO:0007669"/>
    <property type="project" value="UniProtKB-KW"/>
</dbReference>
<dbReference type="InterPro" id="IPR003786">
    <property type="entry name" value="FdhD"/>
</dbReference>
<dbReference type="EMBL" id="MLJW01000182">
    <property type="protein sequence ID" value="OIQ94642.1"/>
    <property type="molecule type" value="Genomic_DNA"/>
</dbReference>
<evidence type="ECO:0000256" key="2">
    <source>
        <dbReference type="ARBA" id="ARBA00023150"/>
    </source>
</evidence>
<comment type="caution">
    <text evidence="3">The sequence shown here is derived from an EMBL/GenBank/DDBJ whole genome shotgun (WGS) entry which is preliminary data.</text>
</comment>
<dbReference type="PANTHER" id="PTHR30592:SF1">
    <property type="entry name" value="SULFUR CARRIER PROTEIN FDHD"/>
    <property type="match status" value="1"/>
</dbReference>
<dbReference type="PANTHER" id="PTHR30592">
    <property type="entry name" value="FORMATE DEHYDROGENASE"/>
    <property type="match status" value="1"/>
</dbReference>
<name>A0A1J5RGV0_9ZZZZ</name>
<gene>
    <name evidence="3" type="primary">fdhD_6</name>
    <name evidence="3" type="ORF">GALL_233980</name>
</gene>
<sequence>MGSIDTLLAGVHETAGMRQVGAMRVPAAGQPAVEDRCWLLEEQALFIEVAEVGLYTLMWTRTDIAAAAGFLPDIGVLGDVPEPDALALSIGFLLTEGMIACLDDIAELAVCPEAHEVVRVRLVRPAQVRTNRQGGFVASSCGACGPVGGVADLRAGLIPVGDALRIEPRQLQQLMTAMEARQRLFNRTGGAHAAAVFSPGAEILATAEDLGRHNALDKAIGQCLLRGRATAGCGVLMSGRVSLEMIVKAARAGIELVAAVSAPSSLAVEAAAALDITLCGFVRDGRSTAFSQPRRLLWTGP</sequence>
<dbReference type="Gene3D" id="3.40.140.10">
    <property type="entry name" value="Cytidine Deaminase, domain 2"/>
    <property type="match status" value="1"/>
</dbReference>
<evidence type="ECO:0000313" key="3">
    <source>
        <dbReference type="EMBL" id="OIQ94642.1"/>
    </source>
</evidence>
<dbReference type="SUPFAM" id="SSF53927">
    <property type="entry name" value="Cytidine deaminase-like"/>
    <property type="match status" value="1"/>
</dbReference>
<evidence type="ECO:0000256" key="1">
    <source>
        <dbReference type="ARBA" id="ARBA00022490"/>
    </source>
</evidence>
<dbReference type="GO" id="GO:0016783">
    <property type="term" value="F:sulfurtransferase activity"/>
    <property type="evidence" value="ECO:0007669"/>
    <property type="project" value="InterPro"/>
</dbReference>
<dbReference type="InterPro" id="IPR016193">
    <property type="entry name" value="Cytidine_deaminase-like"/>
</dbReference>